<dbReference type="Proteomes" id="UP000007267">
    <property type="component" value="Unassembled WGS sequence"/>
</dbReference>
<keyword evidence="3 6" id="KW-1133">Transmembrane helix</keyword>
<dbReference type="PRINTS" id="PR00249">
    <property type="entry name" value="GPCRSECRETIN"/>
</dbReference>
<reference evidence="9" key="3">
    <citation type="submission" date="2025-08" db="UniProtKB">
        <authorList>
            <consortium name="Ensembl"/>
        </authorList>
    </citation>
    <scope>IDENTIFICATION</scope>
</reference>
<evidence type="ECO:0000259" key="7">
    <source>
        <dbReference type="PROSITE" id="PS50221"/>
    </source>
</evidence>
<dbReference type="EMBL" id="AGCU01078115">
    <property type="status" value="NOT_ANNOTATED_CDS"/>
    <property type="molecule type" value="Genomic_DNA"/>
</dbReference>
<sequence>ICAFWNFSISPDTGGMWSTVGCSIISSHPGSTACFCNHTTNFAVLLQVYKVQRSSEEELTLKTLTFIGCGVSFCALIVTFVLFLAVGSERTTVHKNLIFALAAAEALLMFSELAKTNQVLCFAVTAFLHLFFMAAFSWMLVEGLLLWSKVRMKFYYMTGWGLPVVIVGVTLATSFNEYVAEEHCWLNVQTDIIWAFVGPVLFVLTV</sequence>
<keyword evidence="5" id="KW-1015">Disulfide bond</keyword>
<dbReference type="EMBL" id="AGCU01078110">
    <property type="status" value="NOT_ANNOTATED_CDS"/>
    <property type="molecule type" value="Genomic_DNA"/>
</dbReference>
<dbReference type="PANTHER" id="PTHR12011:SF58">
    <property type="entry name" value="ADHESION G-PROTEIN COUPLED RECEPTOR D2"/>
    <property type="match status" value="1"/>
</dbReference>
<dbReference type="FunFam" id="1.20.1070.10:FF:001243">
    <property type="entry name" value="Uncharacterized protein"/>
    <property type="match status" value="1"/>
</dbReference>
<proteinExistence type="predicted"/>
<evidence type="ECO:0000313" key="9">
    <source>
        <dbReference type="Ensembl" id="ENSPSIP00000006139.1"/>
    </source>
</evidence>
<dbReference type="AlphaFoldDB" id="K7FDM9"/>
<dbReference type="GO" id="GO:0007189">
    <property type="term" value="P:adenylate cyclase-activating G protein-coupled receptor signaling pathway"/>
    <property type="evidence" value="ECO:0007669"/>
    <property type="project" value="TreeGrafter"/>
</dbReference>
<protein>
    <submittedName>
        <fullName evidence="9">Adhesion G protein-coupled receptor D2</fullName>
    </submittedName>
</protein>
<gene>
    <name evidence="9" type="primary">ADGRD2</name>
</gene>
<evidence type="ECO:0000256" key="1">
    <source>
        <dbReference type="ARBA" id="ARBA00004141"/>
    </source>
</evidence>
<reference evidence="9" key="4">
    <citation type="submission" date="2025-09" db="UniProtKB">
        <authorList>
            <consortium name="Ensembl"/>
        </authorList>
    </citation>
    <scope>IDENTIFICATION</scope>
</reference>
<dbReference type="GO" id="GO:0005886">
    <property type="term" value="C:plasma membrane"/>
    <property type="evidence" value="ECO:0007669"/>
    <property type="project" value="TreeGrafter"/>
</dbReference>
<dbReference type="Pfam" id="PF01825">
    <property type="entry name" value="GPS"/>
    <property type="match status" value="1"/>
</dbReference>
<dbReference type="EMBL" id="AGCU01078108">
    <property type="status" value="NOT_ANNOTATED_CDS"/>
    <property type="molecule type" value="Genomic_DNA"/>
</dbReference>
<dbReference type="PROSITE" id="PS50261">
    <property type="entry name" value="G_PROTEIN_RECEP_F2_4"/>
    <property type="match status" value="1"/>
</dbReference>
<accession>K7FDM9</accession>
<dbReference type="EMBL" id="AGCU01078114">
    <property type="status" value="NOT_ANNOTATED_CDS"/>
    <property type="molecule type" value="Genomic_DNA"/>
</dbReference>
<feature type="transmembrane region" description="Helical" evidence="6">
    <location>
        <begin position="154"/>
        <end position="173"/>
    </location>
</feature>
<dbReference type="Pfam" id="PF00002">
    <property type="entry name" value="7tm_2"/>
    <property type="match status" value="1"/>
</dbReference>
<evidence type="ECO:0000256" key="6">
    <source>
        <dbReference type="SAM" id="Phobius"/>
    </source>
</evidence>
<dbReference type="EMBL" id="AGCU01078112">
    <property type="status" value="NOT_ANNOTATED_CDS"/>
    <property type="molecule type" value="Genomic_DNA"/>
</dbReference>
<evidence type="ECO:0000256" key="3">
    <source>
        <dbReference type="ARBA" id="ARBA00022989"/>
    </source>
</evidence>
<feature type="domain" description="G-protein coupled receptors family 2 profile 2" evidence="8">
    <location>
        <begin position="61"/>
        <end position="206"/>
    </location>
</feature>
<keyword evidence="10" id="KW-1185">Reference proteome</keyword>
<dbReference type="GO" id="GO:0004930">
    <property type="term" value="F:G protein-coupled receptor activity"/>
    <property type="evidence" value="ECO:0007669"/>
    <property type="project" value="InterPro"/>
</dbReference>
<dbReference type="EMBL" id="AGCU01078111">
    <property type="status" value="NOT_ANNOTATED_CDS"/>
    <property type="molecule type" value="Genomic_DNA"/>
</dbReference>
<evidence type="ECO:0000256" key="4">
    <source>
        <dbReference type="ARBA" id="ARBA00023136"/>
    </source>
</evidence>
<dbReference type="Gene3D" id="2.60.220.50">
    <property type="match status" value="1"/>
</dbReference>
<evidence type="ECO:0000259" key="8">
    <source>
        <dbReference type="PROSITE" id="PS50261"/>
    </source>
</evidence>
<evidence type="ECO:0000256" key="2">
    <source>
        <dbReference type="ARBA" id="ARBA00022692"/>
    </source>
</evidence>
<organism evidence="9 10">
    <name type="scientific">Pelodiscus sinensis</name>
    <name type="common">Chinese softshell turtle</name>
    <name type="synonym">Trionyx sinensis</name>
    <dbReference type="NCBI Taxonomy" id="13735"/>
    <lineage>
        <taxon>Eukaryota</taxon>
        <taxon>Metazoa</taxon>
        <taxon>Chordata</taxon>
        <taxon>Craniata</taxon>
        <taxon>Vertebrata</taxon>
        <taxon>Euteleostomi</taxon>
        <taxon>Archelosauria</taxon>
        <taxon>Testudinata</taxon>
        <taxon>Testudines</taxon>
        <taxon>Cryptodira</taxon>
        <taxon>Trionychia</taxon>
        <taxon>Trionychidae</taxon>
        <taxon>Pelodiscus</taxon>
    </lineage>
</organism>
<dbReference type="EMBL" id="AGCU01078113">
    <property type="status" value="NOT_ANNOTATED_CDS"/>
    <property type="molecule type" value="Genomic_DNA"/>
</dbReference>
<dbReference type="GeneTree" id="ENSGT00940000161534"/>
<dbReference type="InterPro" id="IPR000832">
    <property type="entry name" value="GPCR_2_secretin-like"/>
</dbReference>
<dbReference type="InterPro" id="IPR017981">
    <property type="entry name" value="GPCR_2-like_7TM"/>
</dbReference>
<feature type="domain" description="GAIN-B" evidence="7">
    <location>
        <begin position="1"/>
        <end position="52"/>
    </location>
</feature>
<evidence type="ECO:0000256" key="5">
    <source>
        <dbReference type="ARBA" id="ARBA00023157"/>
    </source>
</evidence>
<dbReference type="InterPro" id="IPR000203">
    <property type="entry name" value="GPS"/>
</dbReference>
<dbReference type="Ensembl" id="ENSPSIT00000006176.1">
    <property type="protein sequence ID" value="ENSPSIP00000006139.1"/>
    <property type="gene ID" value="ENSPSIG00000005660.1"/>
</dbReference>
<evidence type="ECO:0000313" key="10">
    <source>
        <dbReference type="Proteomes" id="UP000007267"/>
    </source>
</evidence>
<dbReference type="InterPro" id="IPR057244">
    <property type="entry name" value="GAIN_B"/>
</dbReference>
<dbReference type="EMBL" id="AGCU01078109">
    <property type="status" value="NOT_ANNOTATED_CDS"/>
    <property type="molecule type" value="Genomic_DNA"/>
</dbReference>
<feature type="transmembrane region" description="Helical" evidence="6">
    <location>
        <begin position="64"/>
        <end position="85"/>
    </location>
</feature>
<dbReference type="SMART" id="SM00303">
    <property type="entry name" value="GPS"/>
    <property type="match status" value="1"/>
</dbReference>
<name>K7FDM9_PELSI</name>
<keyword evidence="2 6" id="KW-0812">Transmembrane</keyword>
<dbReference type="EMBL" id="AGCU01078107">
    <property type="status" value="NOT_ANNOTATED_CDS"/>
    <property type="molecule type" value="Genomic_DNA"/>
</dbReference>
<dbReference type="Gene3D" id="1.20.1070.10">
    <property type="entry name" value="Rhodopsin 7-helix transmembrane proteins"/>
    <property type="match status" value="1"/>
</dbReference>
<dbReference type="InterPro" id="IPR046338">
    <property type="entry name" value="GAIN_dom_sf"/>
</dbReference>
<reference evidence="10" key="2">
    <citation type="journal article" date="2013" name="Nat. Genet.">
        <title>The draft genomes of soft-shell turtle and green sea turtle yield insights into the development and evolution of the turtle-specific body plan.</title>
        <authorList>
            <person name="Wang Z."/>
            <person name="Pascual-Anaya J."/>
            <person name="Zadissa A."/>
            <person name="Li W."/>
            <person name="Niimura Y."/>
            <person name="Huang Z."/>
            <person name="Li C."/>
            <person name="White S."/>
            <person name="Xiong Z."/>
            <person name="Fang D."/>
            <person name="Wang B."/>
            <person name="Ming Y."/>
            <person name="Chen Y."/>
            <person name="Zheng Y."/>
            <person name="Kuraku S."/>
            <person name="Pignatelli M."/>
            <person name="Herrero J."/>
            <person name="Beal K."/>
            <person name="Nozawa M."/>
            <person name="Li Q."/>
            <person name="Wang J."/>
            <person name="Zhang H."/>
            <person name="Yu L."/>
            <person name="Shigenobu S."/>
            <person name="Wang J."/>
            <person name="Liu J."/>
            <person name="Flicek P."/>
            <person name="Searle S."/>
            <person name="Wang J."/>
            <person name="Kuratani S."/>
            <person name="Yin Y."/>
            <person name="Aken B."/>
            <person name="Zhang G."/>
            <person name="Irie N."/>
        </authorList>
    </citation>
    <scope>NUCLEOTIDE SEQUENCE [LARGE SCALE GENOMIC DNA]</scope>
    <source>
        <strain evidence="10">Daiwa-1</strain>
    </source>
</reference>
<dbReference type="HOGENOM" id="CLU_002753_3_4_1"/>
<feature type="transmembrane region" description="Helical" evidence="6">
    <location>
        <begin position="126"/>
        <end position="147"/>
    </location>
</feature>
<dbReference type="PANTHER" id="PTHR12011">
    <property type="entry name" value="ADHESION G-PROTEIN COUPLED RECEPTOR"/>
    <property type="match status" value="1"/>
</dbReference>
<feature type="transmembrane region" description="Helical" evidence="6">
    <location>
        <begin position="185"/>
        <end position="204"/>
    </location>
</feature>
<keyword evidence="4 6" id="KW-0472">Membrane</keyword>
<dbReference type="PROSITE" id="PS50221">
    <property type="entry name" value="GAIN_B"/>
    <property type="match status" value="1"/>
</dbReference>
<reference evidence="10" key="1">
    <citation type="submission" date="2011-10" db="EMBL/GenBank/DDBJ databases">
        <authorList>
            <consortium name="Soft-shell Turtle Genome Consortium"/>
        </authorList>
    </citation>
    <scope>NUCLEOTIDE SEQUENCE [LARGE SCALE GENOMIC DNA]</scope>
    <source>
        <strain evidence="10">Daiwa-1</strain>
    </source>
</reference>
<dbReference type="EMBL" id="AGCU01078116">
    <property type="status" value="NOT_ANNOTATED_CDS"/>
    <property type="molecule type" value="Genomic_DNA"/>
</dbReference>
<comment type="subcellular location">
    <subcellularLocation>
        <location evidence="1">Membrane</location>
        <topology evidence="1">Multi-pass membrane protein</topology>
    </subcellularLocation>
</comment>
<dbReference type="GO" id="GO:0007166">
    <property type="term" value="P:cell surface receptor signaling pathway"/>
    <property type="evidence" value="ECO:0007669"/>
    <property type="project" value="InterPro"/>
</dbReference>